<evidence type="ECO:0000313" key="5">
    <source>
        <dbReference type="Proteomes" id="UP000310689"/>
    </source>
</evidence>
<dbReference type="Proteomes" id="UP000310689">
    <property type="component" value="Unassembled WGS sequence"/>
</dbReference>
<dbReference type="PANTHER" id="PTHR28077:SF1">
    <property type="entry name" value="INOSITOL PHOSPHORYLCERAMIDE SYNTHASE REGULATORY SUBUNIT KEI1"/>
    <property type="match status" value="1"/>
</dbReference>
<keyword evidence="1" id="KW-1133">Transmembrane helix</keyword>
<dbReference type="EMBL" id="SPOF01000010">
    <property type="protein sequence ID" value="TIB14619.1"/>
    <property type="molecule type" value="Genomic_DNA"/>
</dbReference>
<dbReference type="OMA" id="FFAYSTF"/>
<protein>
    <recommendedName>
        <fullName evidence="6">Inositol phoshorylceramide synthase regulatory subunit kei1</fullName>
    </recommendedName>
</protein>
<dbReference type="OrthoDB" id="3338076at2759"/>
<gene>
    <name evidence="3" type="ORF">E3P86_00502</name>
    <name evidence="2" type="ORF">E3P90_01224</name>
</gene>
<name>A0A4T0HN26_WALIC</name>
<keyword evidence="1" id="KW-0812">Transmembrane</keyword>
<organism evidence="2 4">
    <name type="scientific">Wallemia ichthyophaga</name>
    <dbReference type="NCBI Taxonomy" id="245174"/>
    <lineage>
        <taxon>Eukaryota</taxon>
        <taxon>Fungi</taxon>
        <taxon>Dikarya</taxon>
        <taxon>Basidiomycota</taxon>
        <taxon>Wallemiomycotina</taxon>
        <taxon>Wallemiomycetes</taxon>
        <taxon>Wallemiales</taxon>
        <taxon>Wallemiaceae</taxon>
        <taxon>Wallemia</taxon>
    </lineage>
</organism>
<dbReference type="GO" id="GO:0070917">
    <property type="term" value="F:inositol phosphoceramide synthase regulator activity"/>
    <property type="evidence" value="ECO:0007669"/>
    <property type="project" value="InterPro"/>
</dbReference>
<reference evidence="4 5" key="1">
    <citation type="submission" date="2019-03" db="EMBL/GenBank/DDBJ databases">
        <title>Sequencing 23 genomes of Wallemia ichthyophaga.</title>
        <authorList>
            <person name="Gostincar C."/>
        </authorList>
    </citation>
    <scope>NUCLEOTIDE SEQUENCE [LARGE SCALE GENOMIC DNA]</scope>
    <source>
        <strain evidence="3 5">EXF-6200</strain>
        <strain evidence="2 4">EXF-8621</strain>
    </source>
</reference>
<dbReference type="GO" id="GO:0000139">
    <property type="term" value="C:Golgi membrane"/>
    <property type="evidence" value="ECO:0007669"/>
    <property type="project" value="TreeGrafter"/>
</dbReference>
<evidence type="ECO:0000256" key="1">
    <source>
        <dbReference type="SAM" id="Phobius"/>
    </source>
</evidence>
<dbReference type="EMBL" id="SPOI01000011">
    <property type="protein sequence ID" value="TIB42160.1"/>
    <property type="molecule type" value="Genomic_DNA"/>
</dbReference>
<evidence type="ECO:0000313" key="3">
    <source>
        <dbReference type="EMBL" id="TIB42160.1"/>
    </source>
</evidence>
<dbReference type="PANTHER" id="PTHR28077">
    <property type="entry name" value="INOSITOL PHOSPHORYLCERAMIDE SYNTHASE REGULATORY SUBUNIT KEI1"/>
    <property type="match status" value="1"/>
</dbReference>
<keyword evidence="1" id="KW-0472">Membrane</keyword>
<accession>A0A4T0HN26</accession>
<evidence type="ECO:0000313" key="4">
    <source>
        <dbReference type="Proteomes" id="UP000306954"/>
    </source>
</evidence>
<sequence>MIRNGLDLLARRSPIHKPIFKTLFGLDIKLGCTIITAFALFNKVAGVYGVNVIFTGGTFAQCTMYLYSVGTLAGFVWGLKQITEENPTNSLLYANMFAIDHIISSIYSAVFFKHWYFDEPHDGRRADVGDLTKGWGGVAHQDLTEMDRITAAKEIWGREKVFAGLVLLSGFVAKVYFILIIYSFSLSLIQGTYVSNNQSNRANYRSNNSNQDE</sequence>
<evidence type="ECO:0008006" key="6">
    <source>
        <dbReference type="Google" id="ProtNLM"/>
    </source>
</evidence>
<dbReference type="GO" id="GO:0070916">
    <property type="term" value="C:inositol phosphoceramide synthase complex"/>
    <property type="evidence" value="ECO:0007669"/>
    <property type="project" value="TreeGrafter"/>
</dbReference>
<proteinExistence type="predicted"/>
<feature type="transmembrane region" description="Helical" evidence="1">
    <location>
        <begin position="53"/>
        <end position="79"/>
    </location>
</feature>
<feature type="transmembrane region" description="Helical" evidence="1">
    <location>
        <begin position="161"/>
        <end position="182"/>
    </location>
</feature>
<comment type="caution">
    <text evidence="2">The sequence shown here is derived from an EMBL/GenBank/DDBJ whole genome shotgun (WGS) entry which is preliminary data.</text>
</comment>
<evidence type="ECO:0000313" key="2">
    <source>
        <dbReference type="EMBL" id="TIB14619.1"/>
    </source>
</evidence>
<feature type="transmembrane region" description="Helical" evidence="1">
    <location>
        <begin position="20"/>
        <end position="41"/>
    </location>
</feature>
<dbReference type="Pfam" id="PF08552">
    <property type="entry name" value="Kei1"/>
    <property type="match status" value="1"/>
</dbReference>
<dbReference type="InterPro" id="IPR013862">
    <property type="entry name" value="Kei1"/>
</dbReference>
<dbReference type="AlphaFoldDB" id="A0A4T0HN26"/>
<dbReference type="Proteomes" id="UP000306954">
    <property type="component" value="Unassembled WGS sequence"/>
</dbReference>
<dbReference type="GO" id="GO:0006673">
    <property type="term" value="P:inositol phosphoceramide metabolic process"/>
    <property type="evidence" value="ECO:0007669"/>
    <property type="project" value="InterPro"/>
</dbReference>
<feature type="transmembrane region" description="Helical" evidence="1">
    <location>
        <begin position="91"/>
        <end position="112"/>
    </location>
</feature>